<dbReference type="Gene3D" id="3.40.50.2000">
    <property type="entry name" value="Glycogen Phosphorylase B"/>
    <property type="match status" value="1"/>
</dbReference>
<dbReference type="STRING" id="888268.A0A1E5VGJ7"/>
<evidence type="ECO:0000313" key="2">
    <source>
        <dbReference type="Proteomes" id="UP000095767"/>
    </source>
</evidence>
<proteinExistence type="predicted"/>
<comment type="caution">
    <text evidence="1">The sequence shown here is derived from an EMBL/GenBank/DDBJ whole genome shotgun (WGS) entry which is preliminary data.</text>
</comment>
<dbReference type="Proteomes" id="UP000095767">
    <property type="component" value="Unassembled WGS sequence"/>
</dbReference>
<organism evidence="1 2">
    <name type="scientific">Dichanthelium oligosanthes</name>
    <dbReference type="NCBI Taxonomy" id="888268"/>
    <lineage>
        <taxon>Eukaryota</taxon>
        <taxon>Viridiplantae</taxon>
        <taxon>Streptophyta</taxon>
        <taxon>Embryophyta</taxon>
        <taxon>Tracheophyta</taxon>
        <taxon>Spermatophyta</taxon>
        <taxon>Magnoliopsida</taxon>
        <taxon>Liliopsida</taxon>
        <taxon>Poales</taxon>
        <taxon>Poaceae</taxon>
        <taxon>PACMAD clade</taxon>
        <taxon>Panicoideae</taxon>
        <taxon>Panicodae</taxon>
        <taxon>Paniceae</taxon>
        <taxon>Dichantheliinae</taxon>
        <taxon>Dichanthelium</taxon>
    </lineage>
</organism>
<protein>
    <submittedName>
        <fullName evidence="1">Uncharacterized protein</fullName>
    </submittedName>
</protein>
<dbReference type="EMBL" id="LWDX02040145">
    <property type="protein sequence ID" value="OEL24253.1"/>
    <property type="molecule type" value="Genomic_DNA"/>
</dbReference>
<gene>
    <name evidence="1" type="ORF">BAE44_0014730</name>
</gene>
<dbReference type="AlphaFoldDB" id="A0A1E5VGJ7"/>
<accession>A0A1E5VGJ7</accession>
<evidence type="ECO:0000313" key="1">
    <source>
        <dbReference type="EMBL" id="OEL24253.1"/>
    </source>
</evidence>
<sequence length="101" mass="10381">MLATPGMGHLIPLAPAVPARCHGLTATLVTFASTASATQLDFLASLPPSVASLSLPPVDLSDLPPGAAIETLMSEDCARSVPALTGVLARLKETTRRGLRH</sequence>
<reference evidence="1 2" key="1">
    <citation type="submission" date="2016-09" db="EMBL/GenBank/DDBJ databases">
        <title>The draft genome of Dichanthelium oligosanthes: A C3 panicoid grass species.</title>
        <authorList>
            <person name="Studer A.J."/>
            <person name="Schnable J.C."/>
            <person name="Brutnell T.P."/>
        </authorList>
    </citation>
    <scope>NUCLEOTIDE SEQUENCE [LARGE SCALE GENOMIC DNA]</scope>
    <source>
        <strain evidence="2">cv. Kellogg 1175</strain>
        <tissue evidence="1">Leaf</tissue>
    </source>
</reference>
<name>A0A1E5VGJ7_9POAL</name>
<keyword evidence="2" id="KW-1185">Reference proteome</keyword>